<evidence type="ECO:0000313" key="2">
    <source>
        <dbReference type="Proteomes" id="UP001634394"/>
    </source>
</evidence>
<dbReference type="EMBL" id="JBJQND010000010">
    <property type="protein sequence ID" value="KAL3863836.1"/>
    <property type="molecule type" value="Genomic_DNA"/>
</dbReference>
<comment type="caution">
    <text evidence="1">The sequence shown here is derived from an EMBL/GenBank/DDBJ whole genome shotgun (WGS) entry which is preliminary data.</text>
</comment>
<name>A0ABD3VQX5_SINWO</name>
<accession>A0ABD3VQX5</accession>
<protein>
    <submittedName>
        <fullName evidence="1">Uncharacterized protein</fullName>
    </submittedName>
</protein>
<keyword evidence="2" id="KW-1185">Reference proteome</keyword>
<reference evidence="1 2" key="1">
    <citation type="submission" date="2024-11" db="EMBL/GenBank/DDBJ databases">
        <title>Chromosome-level genome assembly of the freshwater bivalve Anodonta woodiana.</title>
        <authorList>
            <person name="Chen X."/>
        </authorList>
    </citation>
    <scope>NUCLEOTIDE SEQUENCE [LARGE SCALE GENOMIC DNA]</scope>
    <source>
        <strain evidence="1">MN2024</strain>
        <tissue evidence="1">Gills</tissue>
    </source>
</reference>
<proteinExistence type="predicted"/>
<dbReference type="Proteomes" id="UP001634394">
    <property type="component" value="Unassembled WGS sequence"/>
</dbReference>
<organism evidence="1 2">
    <name type="scientific">Sinanodonta woodiana</name>
    <name type="common">Chinese pond mussel</name>
    <name type="synonym">Anodonta woodiana</name>
    <dbReference type="NCBI Taxonomy" id="1069815"/>
    <lineage>
        <taxon>Eukaryota</taxon>
        <taxon>Metazoa</taxon>
        <taxon>Spiralia</taxon>
        <taxon>Lophotrochozoa</taxon>
        <taxon>Mollusca</taxon>
        <taxon>Bivalvia</taxon>
        <taxon>Autobranchia</taxon>
        <taxon>Heteroconchia</taxon>
        <taxon>Palaeoheterodonta</taxon>
        <taxon>Unionida</taxon>
        <taxon>Unionoidea</taxon>
        <taxon>Unionidae</taxon>
        <taxon>Unioninae</taxon>
        <taxon>Sinanodonta</taxon>
    </lineage>
</organism>
<sequence length="221" mass="24839">MVLSAVVDLPIQTLYPRMNGPLDKTHEVLTKLFSTADIINNALVTILWRKIGPKSGNIWTANHFVPALKNICGQVNNEQFQPPEISTPIVSNKRKFSFEVTDNMEKDLKITRTEKSASSMTLSETIHSFSIENDFIVDQASDQSITNDDSVMSTEENGYNTGDKFENDVKPAYFPVPKNVTQLTPGQWHSGQEAYKWIAKKEYVHSEVPPGNKSNCFLLSE</sequence>
<evidence type="ECO:0000313" key="1">
    <source>
        <dbReference type="EMBL" id="KAL3863836.1"/>
    </source>
</evidence>
<gene>
    <name evidence="1" type="ORF">ACJMK2_005564</name>
</gene>
<dbReference type="AlphaFoldDB" id="A0ABD3VQX5"/>